<evidence type="ECO:0000256" key="1">
    <source>
        <dbReference type="ARBA" id="ARBA00022490"/>
    </source>
</evidence>
<keyword evidence="3 5" id="KW-0540">Nuclease</keyword>
<reference evidence="7" key="2">
    <citation type="journal article" date="2021" name="PeerJ">
        <title>Extensive microbial diversity within the chicken gut microbiome revealed by metagenomics and culture.</title>
        <authorList>
            <person name="Gilroy R."/>
            <person name="Ravi A."/>
            <person name="Getino M."/>
            <person name="Pursley I."/>
            <person name="Horton D.L."/>
            <person name="Alikhan N.F."/>
            <person name="Baker D."/>
            <person name="Gharbi K."/>
            <person name="Hall N."/>
            <person name="Watson M."/>
            <person name="Adriaenssens E.M."/>
            <person name="Foster-Nyarko E."/>
            <person name="Jarju S."/>
            <person name="Secka A."/>
            <person name="Antonio M."/>
            <person name="Oren A."/>
            <person name="Chaudhuri R.R."/>
            <person name="La Ragione R."/>
            <person name="Hildebrand F."/>
            <person name="Pallen M.J."/>
        </authorList>
    </citation>
    <scope>NUCLEOTIDE SEQUENCE</scope>
    <source>
        <strain evidence="7">11687</strain>
    </source>
</reference>
<dbReference type="InterPro" id="IPR005227">
    <property type="entry name" value="YqgF"/>
</dbReference>
<dbReference type="GO" id="GO:0016788">
    <property type="term" value="F:hydrolase activity, acting on ester bonds"/>
    <property type="evidence" value="ECO:0007669"/>
    <property type="project" value="UniProtKB-UniRule"/>
</dbReference>
<name>A0A9D1SGS9_9FIRM</name>
<comment type="similarity">
    <text evidence="5">Belongs to the YqgF HJR family.</text>
</comment>
<dbReference type="PANTHER" id="PTHR33317:SF4">
    <property type="entry name" value="POLYNUCLEOTIDYL TRANSFERASE, RIBONUCLEASE H-LIKE SUPERFAMILY PROTEIN"/>
    <property type="match status" value="1"/>
</dbReference>
<evidence type="ECO:0000256" key="2">
    <source>
        <dbReference type="ARBA" id="ARBA00022517"/>
    </source>
</evidence>
<dbReference type="InterPro" id="IPR037027">
    <property type="entry name" value="YqgF/RNaseH-like_dom_sf"/>
</dbReference>
<evidence type="ECO:0000256" key="5">
    <source>
        <dbReference type="HAMAP-Rule" id="MF_00651"/>
    </source>
</evidence>
<dbReference type="GO" id="GO:0004518">
    <property type="term" value="F:nuclease activity"/>
    <property type="evidence" value="ECO:0007669"/>
    <property type="project" value="UniProtKB-KW"/>
</dbReference>
<organism evidence="7 8">
    <name type="scientific">Candidatus Scatosoma pullistercoris</name>
    <dbReference type="NCBI Taxonomy" id="2840934"/>
    <lineage>
        <taxon>Bacteria</taxon>
        <taxon>Bacillati</taxon>
        <taxon>Bacillota</taxon>
        <taxon>Clostridia</taxon>
        <taxon>Candidatus Scatosoma</taxon>
    </lineage>
</organism>
<evidence type="ECO:0000313" key="8">
    <source>
        <dbReference type="Proteomes" id="UP000824081"/>
    </source>
</evidence>
<dbReference type="EC" id="3.1.-.-" evidence="5"/>
<dbReference type="Gene3D" id="3.30.420.140">
    <property type="entry name" value="YqgF/RNase H-like domain"/>
    <property type="match status" value="1"/>
</dbReference>
<accession>A0A9D1SGS9</accession>
<dbReference type="SMART" id="SM00732">
    <property type="entry name" value="YqgFc"/>
    <property type="match status" value="1"/>
</dbReference>
<dbReference type="InterPro" id="IPR009711">
    <property type="entry name" value="UPF0473"/>
</dbReference>
<proteinExistence type="inferred from homology"/>
<evidence type="ECO:0000256" key="3">
    <source>
        <dbReference type="ARBA" id="ARBA00022722"/>
    </source>
</evidence>
<dbReference type="AlphaFoldDB" id="A0A9D1SGS9"/>
<keyword evidence="2 5" id="KW-0690">Ribosome biogenesis</keyword>
<comment type="function">
    <text evidence="5">Could be a nuclease involved in processing of the 5'-end of pre-16S rRNA.</text>
</comment>
<evidence type="ECO:0000313" key="7">
    <source>
        <dbReference type="EMBL" id="HIU59122.1"/>
    </source>
</evidence>
<comment type="subcellular location">
    <subcellularLocation>
        <location evidence="5">Cytoplasm</location>
    </subcellularLocation>
</comment>
<sequence length="268" mass="30781">MMKRAIAFDIGDRRIGVAVSDPFNEYAIPCETYFRTRSFDGDVAAIAKIARDKGADVIVCGLPLNADGTESVQTEKTRRFIGALETLVGRPVEREDERFTTVQARETQMAGGVKRDRRKQTVDSIAASYILESYLSRVKKAEKERTINGGEPLGGERKTMDQRNLTEDEEYEDNIIELEDDEGNTERYLHIGTIEYRGQWYCFFQKAEPESEEEEDEVVEFLLEGEGEDQRLVPLEDEALMDEVFAEFCNQYEQYEDSEDAMRLEKED</sequence>
<comment type="caution">
    <text evidence="7">The sequence shown here is derived from an EMBL/GenBank/DDBJ whole genome shotgun (WGS) entry which is preliminary data.</text>
</comment>
<keyword evidence="1 5" id="KW-0963">Cytoplasm</keyword>
<dbReference type="CDD" id="cd16964">
    <property type="entry name" value="YqgF"/>
    <property type="match status" value="1"/>
</dbReference>
<dbReference type="InterPro" id="IPR012337">
    <property type="entry name" value="RNaseH-like_sf"/>
</dbReference>
<reference evidence="7" key="1">
    <citation type="submission" date="2020-10" db="EMBL/GenBank/DDBJ databases">
        <authorList>
            <person name="Gilroy R."/>
        </authorList>
    </citation>
    <scope>NUCLEOTIDE SEQUENCE</scope>
    <source>
        <strain evidence="7">11687</strain>
    </source>
</reference>
<evidence type="ECO:0000259" key="6">
    <source>
        <dbReference type="SMART" id="SM00732"/>
    </source>
</evidence>
<feature type="domain" description="YqgF/RNase H-like" evidence="6">
    <location>
        <begin position="3"/>
        <end position="104"/>
    </location>
</feature>
<dbReference type="Pfam" id="PF06949">
    <property type="entry name" value="DUF1292"/>
    <property type="match status" value="1"/>
</dbReference>
<dbReference type="PANTHER" id="PTHR33317">
    <property type="entry name" value="POLYNUCLEOTIDYL TRANSFERASE, RIBONUCLEASE H-LIKE SUPERFAMILY PROTEIN"/>
    <property type="match status" value="1"/>
</dbReference>
<dbReference type="GO" id="GO:0005829">
    <property type="term" value="C:cytosol"/>
    <property type="evidence" value="ECO:0007669"/>
    <property type="project" value="TreeGrafter"/>
</dbReference>
<dbReference type="NCBIfam" id="TIGR00250">
    <property type="entry name" value="RNAse_H_YqgF"/>
    <property type="match status" value="1"/>
</dbReference>
<evidence type="ECO:0000256" key="4">
    <source>
        <dbReference type="ARBA" id="ARBA00022801"/>
    </source>
</evidence>
<dbReference type="EMBL" id="DVMZ01000088">
    <property type="protein sequence ID" value="HIU59122.1"/>
    <property type="molecule type" value="Genomic_DNA"/>
</dbReference>
<gene>
    <name evidence="7" type="primary">ruvX</name>
    <name evidence="7" type="ORF">IAC57_03365</name>
</gene>
<dbReference type="SUPFAM" id="SSF53098">
    <property type="entry name" value="Ribonuclease H-like"/>
    <property type="match status" value="1"/>
</dbReference>
<dbReference type="GO" id="GO:0000967">
    <property type="term" value="P:rRNA 5'-end processing"/>
    <property type="evidence" value="ECO:0007669"/>
    <property type="project" value="UniProtKB-UniRule"/>
</dbReference>
<keyword evidence="4 5" id="KW-0378">Hydrolase</keyword>
<dbReference type="HAMAP" id="MF_00651">
    <property type="entry name" value="Nuclease_YqgF"/>
    <property type="match status" value="1"/>
</dbReference>
<dbReference type="InterPro" id="IPR006641">
    <property type="entry name" value="YqgF/RNaseH-like_dom"/>
</dbReference>
<protein>
    <recommendedName>
        <fullName evidence="5">Putative pre-16S rRNA nuclease</fullName>
        <ecNumber evidence="5">3.1.-.-</ecNumber>
    </recommendedName>
</protein>
<dbReference type="Proteomes" id="UP000824081">
    <property type="component" value="Unassembled WGS sequence"/>
</dbReference>
<dbReference type="Pfam" id="PF03652">
    <property type="entry name" value="RuvX"/>
    <property type="match status" value="1"/>
</dbReference>